<dbReference type="GO" id="GO:0006284">
    <property type="term" value="P:base-excision repair"/>
    <property type="evidence" value="ECO:0007669"/>
    <property type="project" value="InterPro"/>
</dbReference>
<comment type="similarity">
    <text evidence="1">Belongs to the type-1 OGG1 family.</text>
</comment>
<evidence type="ECO:0000256" key="6">
    <source>
        <dbReference type="ARBA" id="ARBA00023239"/>
    </source>
</evidence>
<evidence type="ECO:0000256" key="3">
    <source>
        <dbReference type="ARBA" id="ARBA00022763"/>
    </source>
</evidence>
<keyword evidence="11" id="KW-1185">Reference proteome</keyword>
<dbReference type="GO" id="GO:0140078">
    <property type="term" value="F:class I DNA-(apurinic or apyrimidinic site) endonuclease activity"/>
    <property type="evidence" value="ECO:0007669"/>
    <property type="project" value="UniProtKB-EC"/>
</dbReference>
<evidence type="ECO:0000259" key="9">
    <source>
        <dbReference type="SMART" id="SM00478"/>
    </source>
</evidence>
<proteinExistence type="inferred from homology"/>
<evidence type="ECO:0000256" key="5">
    <source>
        <dbReference type="ARBA" id="ARBA00023204"/>
    </source>
</evidence>
<evidence type="ECO:0000313" key="11">
    <source>
        <dbReference type="Proteomes" id="UP000660861"/>
    </source>
</evidence>
<dbReference type="EMBL" id="JACRTC010000006">
    <property type="protein sequence ID" value="MBC8571022.1"/>
    <property type="molecule type" value="Genomic_DNA"/>
</dbReference>
<comment type="catalytic activity">
    <reaction evidence="8">
        <text>2'-deoxyribonucleotide-(2'-deoxyribose 5'-phosphate)-2'-deoxyribonucleotide-DNA = a 3'-end 2'-deoxyribonucleotide-(2,3-dehydro-2,3-deoxyribose 5'-phosphate)-DNA + a 5'-end 5'-phospho-2'-deoxyribonucleoside-DNA + H(+)</text>
        <dbReference type="Rhea" id="RHEA:66592"/>
        <dbReference type="Rhea" id="RHEA-COMP:13180"/>
        <dbReference type="Rhea" id="RHEA-COMP:16897"/>
        <dbReference type="Rhea" id="RHEA-COMP:17067"/>
        <dbReference type="ChEBI" id="CHEBI:15378"/>
        <dbReference type="ChEBI" id="CHEBI:136412"/>
        <dbReference type="ChEBI" id="CHEBI:157695"/>
        <dbReference type="ChEBI" id="CHEBI:167181"/>
        <dbReference type="EC" id="4.2.99.18"/>
    </reaction>
</comment>
<dbReference type="InterPro" id="IPR012904">
    <property type="entry name" value="OGG_N"/>
</dbReference>
<feature type="domain" description="HhH-GPD" evidence="9">
    <location>
        <begin position="137"/>
        <end position="285"/>
    </location>
</feature>
<accession>A0A926ICA9</accession>
<evidence type="ECO:0000256" key="2">
    <source>
        <dbReference type="ARBA" id="ARBA00012720"/>
    </source>
</evidence>
<dbReference type="EC" id="4.2.99.18" evidence="2"/>
<reference evidence="10" key="1">
    <citation type="submission" date="2020-08" db="EMBL/GenBank/DDBJ databases">
        <title>Genome public.</title>
        <authorList>
            <person name="Liu C."/>
            <person name="Sun Q."/>
        </authorList>
    </citation>
    <scope>NUCLEOTIDE SEQUENCE</scope>
    <source>
        <strain evidence="10">NSJ-54</strain>
    </source>
</reference>
<gene>
    <name evidence="10" type="ORF">H8709_09300</name>
</gene>
<keyword evidence="3" id="KW-0227">DNA damage</keyword>
<evidence type="ECO:0000256" key="1">
    <source>
        <dbReference type="ARBA" id="ARBA00010679"/>
    </source>
</evidence>
<dbReference type="GO" id="GO:0003684">
    <property type="term" value="F:damaged DNA binding"/>
    <property type="evidence" value="ECO:0007669"/>
    <property type="project" value="InterPro"/>
</dbReference>
<dbReference type="GO" id="GO:0006289">
    <property type="term" value="P:nucleotide-excision repair"/>
    <property type="evidence" value="ECO:0007669"/>
    <property type="project" value="InterPro"/>
</dbReference>
<dbReference type="Pfam" id="PF00730">
    <property type="entry name" value="HhH-GPD"/>
    <property type="match status" value="1"/>
</dbReference>
<keyword evidence="6" id="KW-0456">Lyase</keyword>
<dbReference type="Gene3D" id="1.10.340.30">
    <property type="entry name" value="Hypothetical protein, domain 2"/>
    <property type="match status" value="1"/>
</dbReference>
<protein>
    <recommendedName>
        <fullName evidence="2">DNA-(apurinic or apyrimidinic site) lyase</fullName>
        <ecNumber evidence="2">4.2.99.18</ecNumber>
    </recommendedName>
</protein>
<sequence length="292" mass="32961">MEGKGCYNRENFRKEGVILPILEEIAVTLPRADLDLDETLDCGQCFRWERQEDGSYTGIVRGRFCRVERQGDRVLFHGVDEDDFQRVWRPYFDLDRDYGSLKAQFSCDPILAEAARFAPGIRILRQEPWEALCSFILSQNNNIKRIKGLVARLCAHFGDPVEGGFSFPTPERLAPLSPEDLAPVRCGFRAGYVLDAARRVASGQIDLDAVAAMDIDDAREVLQQIHGVGPKVAECALLYGFGRMECCPMDVWMKKCISTLFPCGLPPCSQGVEGIAQQYLFHYSRCHPVLFR</sequence>
<keyword evidence="4" id="KW-0378">Hydrolase</keyword>
<dbReference type="SUPFAM" id="SSF48150">
    <property type="entry name" value="DNA-glycosylase"/>
    <property type="match status" value="1"/>
</dbReference>
<dbReference type="Pfam" id="PF07934">
    <property type="entry name" value="OGG_N"/>
    <property type="match status" value="1"/>
</dbReference>
<dbReference type="Proteomes" id="UP000660861">
    <property type="component" value="Unassembled WGS sequence"/>
</dbReference>
<dbReference type="InterPro" id="IPR011257">
    <property type="entry name" value="DNA_glycosylase"/>
</dbReference>
<dbReference type="GO" id="GO:0008534">
    <property type="term" value="F:oxidized purine nucleobase lesion DNA N-glycosylase activity"/>
    <property type="evidence" value="ECO:0007669"/>
    <property type="project" value="InterPro"/>
</dbReference>
<evidence type="ECO:0000256" key="8">
    <source>
        <dbReference type="ARBA" id="ARBA00044632"/>
    </source>
</evidence>
<comment type="caution">
    <text evidence="10">The sequence shown here is derived from an EMBL/GenBank/DDBJ whole genome shotgun (WGS) entry which is preliminary data.</text>
</comment>
<evidence type="ECO:0000256" key="4">
    <source>
        <dbReference type="ARBA" id="ARBA00022801"/>
    </source>
</evidence>
<name>A0A926ICA9_9FIRM</name>
<dbReference type="SMART" id="SM00478">
    <property type="entry name" value="ENDO3c"/>
    <property type="match status" value="1"/>
</dbReference>
<dbReference type="AlphaFoldDB" id="A0A926ICA9"/>
<organism evidence="10 11">
    <name type="scientific">Zongyangia hominis</name>
    <dbReference type="NCBI Taxonomy" id="2763677"/>
    <lineage>
        <taxon>Bacteria</taxon>
        <taxon>Bacillati</taxon>
        <taxon>Bacillota</taxon>
        <taxon>Clostridia</taxon>
        <taxon>Eubacteriales</taxon>
        <taxon>Oscillospiraceae</taxon>
        <taxon>Zongyangia</taxon>
    </lineage>
</organism>
<dbReference type="InterPro" id="IPR003265">
    <property type="entry name" value="HhH-GPD_domain"/>
</dbReference>
<dbReference type="Gene3D" id="3.30.310.260">
    <property type="match status" value="1"/>
</dbReference>
<evidence type="ECO:0000256" key="7">
    <source>
        <dbReference type="ARBA" id="ARBA00023295"/>
    </source>
</evidence>
<dbReference type="PANTHER" id="PTHR10242">
    <property type="entry name" value="8-OXOGUANINE DNA GLYCOSYLASE"/>
    <property type="match status" value="1"/>
</dbReference>
<dbReference type="PANTHER" id="PTHR10242:SF2">
    <property type="entry name" value="N-GLYCOSYLASE_DNA LYASE"/>
    <property type="match status" value="1"/>
</dbReference>
<evidence type="ECO:0000313" key="10">
    <source>
        <dbReference type="EMBL" id="MBC8571022.1"/>
    </source>
</evidence>
<dbReference type="SUPFAM" id="SSF55945">
    <property type="entry name" value="TATA-box binding protein-like"/>
    <property type="match status" value="1"/>
</dbReference>
<dbReference type="CDD" id="cd00056">
    <property type="entry name" value="ENDO3c"/>
    <property type="match status" value="1"/>
</dbReference>
<keyword evidence="7" id="KW-0326">Glycosidase</keyword>
<keyword evidence="5" id="KW-0234">DNA repair</keyword>
<dbReference type="InterPro" id="IPR052054">
    <property type="entry name" value="Oxidative_DNA_repair_enzyme"/>
</dbReference>